<feature type="transmembrane region" description="Helical" evidence="7">
    <location>
        <begin position="416"/>
        <end position="437"/>
    </location>
</feature>
<feature type="transmembrane region" description="Helical" evidence="7">
    <location>
        <begin position="241"/>
        <end position="263"/>
    </location>
</feature>
<feature type="transmembrane region" description="Helical" evidence="7">
    <location>
        <begin position="201"/>
        <end position="220"/>
    </location>
</feature>
<keyword evidence="4 7" id="KW-0812">Transmembrane</keyword>
<keyword evidence="5 7" id="KW-1133">Transmembrane helix</keyword>
<keyword evidence="6 7" id="KW-0472">Membrane</keyword>
<keyword evidence="10" id="KW-1185">Reference proteome</keyword>
<feature type="transmembrane region" description="Helical" evidence="7">
    <location>
        <begin position="329"/>
        <end position="347"/>
    </location>
</feature>
<comment type="subcellular location">
    <subcellularLocation>
        <location evidence="1">Cell membrane</location>
        <topology evidence="1">Multi-pass membrane protein</topology>
    </subcellularLocation>
</comment>
<dbReference type="GO" id="GO:0022857">
    <property type="term" value="F:transmembrane transporter activity"/>
    <property type="evidence" value="ECO:0007669"/>
    <property type="project" value="InterPro"/>
</dbReference>
<feature type="transmembrane region" description="Helical" evidence="7">
    <location>
        <begin position="20"/>
        <end position="38"/>
    </location>
</feature>
<dbReference type="Gene3D" id="1.20.1250.20">
    <property type="entry name" value="MFS general substrate transporter like domains"/>
    <property type="match status" value="1"/>
</dbReference>
<feature type="transmembrane region" description="Helical" evidence="7">
    <location>
        <begin position="108"/>
        <end position="133"/>
    </location>
</feature>
<feature type="transmembrane region" description="Helical" evidence="7">
    <location>
        <begin position="376"/>
        <end position="396"/>
    </location>
</feature>
<comment type="caution">
    <text evidence="9">The sequence shown here is derived from an EMBL/GenBank/DDBJ whole genome shotgun (WGS) entry which is preliminary data.</text>
</comment>
<dbReference type="PROSITE" id="PS50850">
    <property type="entry name" value="MFS"/>
    <property type="match status" value="1"/>
</dbReference>
<evidence type="ECO:0000256" key="6">
    <source>
        <dbReference type="ARBA" id="ARBA00023136"/>
    </source>
</evidence>
<dbReference type="Pfam" id="PF07690">
    <property type="entry name" value="MFS_1"/>
    <property type="match status" value="1"/>
</dbReference>
<proteinExistence type="predicted"/>
<gene>
    <name evidence="9" type="ORF">HNQ81_000853</name>
</gene>
<evidence type="ECO:0000313" key="10">
    <source>
        <dbReference type="Proteomes" id="UP000539642"/>
    </source>
</evidence>
<dbReference type="InterPro" id="IPR036259">
    <property type="entry name" value="MFS_trans_sf"/>
</dbReference>
<evidence type="ECO:0000256" key="1">
    <source>
        <dbReference type="ARBA" id="ARBA00004651"/>
    </source>
</evidence>
<feature type="transmembrane region" description="Helical" evidence="7">
    <location>
        <begin position="139"/>
        <end position="158"/>
    </location>
</feature>
<dbReference type="InterPro" id="IPR020846">
    <property type="entry name" value="MFS_dom"/>
</dbReference>
<evidence type="ECO:0000256" key="7">
    <source>
        <dbReference type="SAM" id="Phobius"/>
    </source>
</evidence>
<keyword evidence="2" id="KW-0813">Transport</keyword>
<name>A0A840UR67_9BACT</name>
<dbReference type="PANTHER" id="PTHR42718">
    <property type="entry name" value="MAJOR FACILITATOR SUPERFAMILY MULTIDRUG TRANSPORTER MFSC"/>
    <property type="match status" value="1"/>
</dbReference>
<feature type="transmembrane region" description="Helical" evidence="7">
    <location>
        <begin position="50"/>
        <end position="69"/>
    </location>
</feature>
<evidence type="ECO:0000256" key="2">
    <source>
        <dbReference type="ARBA" id="ARBA00022448"/>
    </source>
</evidence>
<organism evidence="9 10">
    <name type="scientific">Desulfoprunum benzoelyticum</name>
    <dbReference type="NCBI Taxonomy" id="1506996"/>
    <lineage>
        <taxon>Bacteria</taxon>
        <taxon>Pseudomonadati</taxon>
        <taxon>Thermodesulfobacteriota</taxon>
        <taxon>Desulfobulbia</taxon>
        <taxon>Desulfobulbales</taxon>
        <taxon>Desulfobulbaceae</taxon>
        <taxon>Desulfoprunum</taxon>
    </lineage>
</organism>
<evidence type="ECO:0000256" key="3">
    <source>
        <dbReference type="ARBA" id="ARBA00022475"/>
    </source>
</evidence>
<feature type="transmembrane region" description="Helical" evidence="7">
    <location>
        <begin position="275"/>
        <end position="297"/>
    </location>
</feature>
<dbReference type="CDD" id="cd17321">
    <property type="entry name" value="MFS_MMR_MDR_like"/>
    <property type="match status" value="1"/>
</dbReference>
<dbReference type="InterPro" id="IPR011701">
    <property type="entry name" value="MFS"/>
</dbReference>
<reference evidence="9 10" key="1">
    <citation type="submission" date="2020-08" db="EMBL/GenBank/DDBJ databases">
        <title>Genomic Encyclopedia of Type Strains, Phase IV (KMG-IV): sequencing the most valuable type-strain genomes for metagenomic binning, comparative biology and taxonomic classification.</title>
        <authorList>
            <person name="Goeker M."/>
        </authorList>
    </citation>
    <scope>NUCLEOTIDE SEQUENCE [LARGE SCALE GENOMIC DNA]</scope>
    <source>
        <strain evidence="9 10">DSM 28570</strain>
    </source>
</reference>
<feature type="transmembrane region" description="Helical" evidence="7">
    <location>
        <begin position="75"/>
        <end position="96"/>
    </location>
</feature>
<dbReference type="GO" id="GO:0005886">
    <property type="term" value="C:plasma membrane"/>
    <property type="evidence" value="ECO:0007669"/>
    <property type="project" value="UniProtKB-SubCell"/>
</dbReference>
<dbReference type="SUPFAM" id="SSF103473">
    <property type="entry name" value="MFS general substrate transporter"/>
    <property type="match status" value="1"/>
</dbReference>
<feature type="transmembrane region" description="Helical" evidence="7">
    <location>
        <begin position="178"/>
        <end position="195"/>
    </location>
</feature>
<protein>
    <submittedName>
        <fullName evidence="9">MFS family permease</fullName>
    </submittedName>
</protein>
<dbReference type="AlphaFoldDB" id="A0A840UR67"/>
<dbReference type="EMBL" id="JACHEO010000002">
    <property type="protein sequence ID" value="MBB5347143.1"/>
    <property type="molecule type" value="Genomic_DNA"/>
</dbReference>
<feature type="transmembrane region" description="Helical" evidence="7">
    <location>
        <begin position="304"/>
        <end position="323"/>
    </location>
</feature>
<evidence type="ECO:0000313" key="9">
    <source>
        <dbReference type="EMBL" id="MBB5347143.1"/>
    </source>
</evidence>
<dbReference type="Gene3D" id="1.20.1720.10">
    <property type="entry name" value="Multidrug resistance protein D"/>
    <property type="match status" value="1"/>
</dbReference>
<dbReference type="Proteomes" id="UP000539642">
    <property type="component" value="Unassembled WGS sequence"/>
</dbReference>
<accession>A0A840UR67</accession>
<evidence type="ECO:0000256" key="4">
    <source>
        <dbReference type="ARBA" id="ARBA00022692"/>
    </source>
</evidence>
<evidence type="ECO:0000259" key="8">
    <source>
        <dbReference type="PROSITE" id="PS50850"/>
    </source>
</evidence>
<sequence>MINVALPSIMRSFSTSLPATQLVVLVYLSTITITLVVWGHLADIYGRGKIFLLGILIFSGAALGCFGAGSLGQLVAWRSLQGAGAAMMMSSGPAIIKMVFPPDQLGRGLGLVGLATSCGLMSGPVVSGLLIQYVSWRGIFLVTLPLSLAMFGVGRFYLRLNQDVPAARLTRRYDWKGFFLWAVAIFLFVSLISFYELMPLQIIALICICLLFVLAAFVLVEREVEDPLIPSILFRRRYFSTATITAALSFAVLFIVILLIPFFLDYILKLPADRIGLVMLALPSSLVIVSPLAGWLYDHIGARILTTSGLAVCCLAILSMAGFDTQTPLIEIFFKLSLLGAGQAIFLSPNSASILSRVEERYTGVASGILATARNLGMLVGVGLAGSVFSLFFARYSGGGSLHTFQAEHVSHFLLALQWTFYLAASLSAAGCVLSSLRNS</sequence>
<dbReference type="PANTHER" id="PTHR42718:SF46">
    <property type="entry name" value="BLR6921 PROTEIN"/>
    <property type="match status" value="1"/>
</dbReference>
<feature type="domain" description="Major facilitator superfamily (MFS) profile" evidence="8">
    <location>
        <begin position="1"/>
        <end position="440"/>
    </location>
</feature>
<evidence type="ECO:0000256" key="5">
    <source>
        <dbReference type="ARBA" id="ARBA00022989"/>
    </source>
</evidence>
<keyword evidence="3" id="KW-1003">Cell membrane</keyword>